<dbReference type="Proteomes" id="UP000664417">
    <property type="component" value="Unassembled WGS sequence"/>
</dbReference>
<gene>
    <name evidence="2" type="ORF">J3U88_14475</name>
</gene>
<evidence type="ECO:0000256" key="1">
    <source>
        <dbReference type="SAM" id="MobiDB-lite"/>
    </source>
</evidence>
<feature type="region of interest" description="Disordered" evidence="1">
    <location>
        <begin position="214"/>
        <end position="239"/>
    </location>
</feature>
<dbReference type="AlphaFoldDB" id="A0A8J7Q8J0"/>
<organism evidence="2 3">
    <name type="scientific">Acanthopleuribacter pedis</name>
    <dbReference type="NCBI Taxonomy" id="442870"/>
    <lineage>
        <taxon>Bacteria</taxon>
        <taxon>Pseudomonadati</taxon>
        <taxon>Acidobacteriota</taxon>
        <taxon>Holophagae</taxon>
        <taxon>Acanthopleuribacterales</taxon>
        <taxon>Acanthopleuribacteraceae</taxon>
        <taxon>Acanthopleuribacter</taxon>
    </lineage>
</organism>
<protein>
    <submittedName>
        <fullName evidence="2">Uncharacterized protein</fullName>
    </submittedName>
</protein>
<name>A0A8J7Q8J0_9BACT</name>
<dbReference type="EMBL" id="JAFREP010000013">
    <property type="protein sequence ID" value="MBO1319677.1"/>
    <property type="molecule type" value="Genomic_DNA"/>
</dbReference>
<sequence length="281" mass="31562">MKSHFFRSNAIVRTKFFRHDRRFYQHTVPDVYPLFAYDSVRTEALTSWRRDLRHQQGISVPPPPVMLEAEFEAGGIIKQRLLERQRLELLLCENPGYMLHYAQRLHDHLGINHGILIDYATSHHNHKFLNCILVSADFYYTWLGRNPDQWFHDSLDRWQLWEMIRAFNLEVPPEHLNPIPKTGLLVGEPFWEAVANIHSGRVFYPLDQLNEEGSGSAAGGAGASSGQTPAGGAANAPAGYLQDNSGASSAAAKKPVTLSPQQVATFKKAAKQGMPFAEVCA</sequence>
<comment type="caution">
    <text evidence="2">The sequence shown here is derived from an EMBL/GenBank/DDBJ whole genome shotgun (WGS) entry which is preliminary data.</text>
</comment>
<feature type="compositionally biased region" description="Low complexity" evidence="1">
    <location>
        <begin position="224"/>
        <end position="239"/>
    </location>
</feature>
<evidence type="ECO:0000313" key="2">
    <source>
        <dbReference type="EMBL" id="MBO1319677.1"/>
    </source>
</evidence>
<accession>A0A8J7Q8J0</accession>
<reference evidence="2" key="1">
    <citation type="submission" date="2021-03" db="EMBL/GenBank/DDBJ databases">
        <authorList>
            <person name="Wang G."/>
        </authorList>
    </citation>
    <scope>NUCLEOTIDE SEQUENCE</scope>
    <source>
        <strain evidence="2">KCTC 12899</strain>
    </source>
</reference>
<keyword evidence="3" id="KW-1185">Reference proteome</keyword>
<proteinExistence type="predicted"/>
<dbReference type="RefSeq" id="WP_207859582.1">
    <property type="nucleotide sequence ID" value="NZ_JAFREP010000013.1"/>
</dbReference>
<evidence type="ECO:0000313" key="3">
    <source>
        <dbReference type="Proteomes" id="UP000664417"/>
    </source>
</evidence>